<organism evidence="1 2">
    <name type="scientific">Williamsia phyllosphaerae</name>
    <dbReference type="NCBI Taxonomy" id="885042"/>
    <lineage>
        <taxon>Bacteria</taxon>
        <taxon>Bacillati</taxon>
        <taxon>Actinomycetota</taxon>
        <taxon>Actinomycetes</taxon>
        <taxon>Mycobacteriales</taxon>
        <taxon>Nocardiaceae</taxon>
        <taxon>Williamsia</taxon>
    </lineage>
</organism>
<evidence type="ECO:0008006" key="3">
    <source>
        <dbReference type="Google" id="ProtNLM"/>
    </source>
</evidence>
<proteinExistence type="predicted"/>
<keyword evidence="2" id="KW-1185">Reference proteome</keyword>
<protein>
    <recommendedName>
        <fullName evidence="3">TobH protein</fullName>
    </recommendedName>
</protein>
<dbReference type="EMBL" id="BMCS01000001">
    <property type="protein sequence ID" value="GGF27061.1"/>
    <property type="molecule type" value="Genomic_DNA"/>
</dbReference>
<dbReference type="Proteomes" id="UP000632454">
    <property type="component" value="Unassembled WGS sequence"/>
</dbReference>
<sequence>MLTGAPDLDDVDRLQAADVDGRLRLAAMAGAQVRAVDEAVREGVLAPLADIRPRAVVLVVGGGTASAAADLVVTTTAARIDVPIVVAGRLPGWIGPLDLVVLVGDDAGDLTFADAAARATRRRAELVVDVPLEGPLAEAAGGSALNLSPRIPAPPEFRFVGHVVALLAVLGALTSVRSTGPRVDLGALAEALDDEAAAAHPGNEVFHNAAKGLAARVADRSIAWAGDTSAATVVAEHAARTMYSIAGVSSVGCDLAQAVAGAAGRPVDQSAPVDSIFHDPEFDGPVERPVRVQVITTPSSEWSVHQRMSILPDADVVAVSGLDPRLPEPGRPDEVGDTPDDLIHLLVLSLRIEMAAIYLRLTGAH</sequence>
<accession>A0ABQ1UUE9</accession>
<comment type="caution">
    <text evidence="1">The sequence shown here is derived from an EMBL/GenBank/DDBJ whole genome shotgun (WGS) entry which is preliminary data.</text>
</comment>
<dbReference type="SUPFAM" id="SSF53697">
    <property type="entry name" value="SIS domain"/>
    <property type="match status" value="1"/>
</dbReference>
<name>A0ABQ1UUE9_9NOCA</name>
<reference evidence="2" key="1">
    <citation type="journal article" date="2019" name="Int. J. Syst. Evol. Microbiol.">
        <title>The Global Catalogue of Microorganisms (GCM) 10K type strain sequencing project: providing services to taxonomists for standard genome sequencing and annotation.</title>
        <authorList>
            <consortium name="The Broad Institute Genomics Platform"/>
            <consortium name="The Broad Institute Genome Sequencing Center for Infectious Disease"/>
            <person name="Wu L."/>
            <person name="Ma J."/>
        </authorList>
    </citation>
    <scope>NUCLEOTIDE SEQUENCE [LARGE SCALE GENOMIC DNA]</scope>
    <source>
        <strain evidence="2">CCM 7855</strain>
    </source>
</reference>
<evidence type="ECO:0000313" key="1">
    <source>
        <dbReference type="EMBL" id="GGF27061.1"/>
    </source>
</evidence>
<gene>
    <name evidence="1" type="ORF">GCM10007298_23810</name>
</gene>
<dbReference type="RefSeq" id="WP_188489841.1">
    <property type="nucleotide sequence ID" value="NZ_BMCS01000001.1"/>
</dbReference>
<dbReference type="InterPro" id="IPR046348">
    <property type="entry name" value="SIS_dom_sf"/>
</dbReference>
<evidence type="ECO:0000313" key="2">
    <source>
        <dbReference type="Proteomes" id="UP000632454"/>
    </source>
</evidence>